<reference evidence="1 2" key="2">
    <citation type="journal article" date="2016" name="Genome Announc.">
        <title>Draft Genome Sequence of Erythromycin- and Oxytetracycline-Sensitive Nocardia seriolae Strain U-1 (NBRC 110359).</title>
        <authorList>
            <person name="Imajoh M."/>
            <person name="Sukeda M."/>
            <person name="Shimizu M."/>
            <person name="Yamane J."/>
            <person name="Ohnishi K."/>
            <person name="Oshima S."/>
        </authorList>
    </citation>
    <scope>NUCLEOTIDE SEQUENCE [LARGE SCALE GENOMIC DNA]</scope>
    <source>
        <strain evidence="1 2">U-1</strain>
    </source>
</reference>
<dbReference type="GeneID" id="93369611"/>
<gene>
    <name evidence="1" type="ORF">NSK11_contig00018-0078</name>
</gene>
<evidence type="ECO:0000313" key="2">
    <source>
        <dbReference type="Proteomes" id="UP000037179"/>
    </source>
</evidence>
<dbReference type="RefSeq" id="WP_071812055.1">
    <property type="nucleotide sequence ID" value="NZ_AP017900.1"/>
</dbReference>
<protein>
    <recommendedName>
        <fullName evidence="3">2'-5' RNA ligase family protein</fullName>
    </recommendedName>
</protein>
<dbReference type="Proteomes" id="UP000037179">
    <property type="component" value="Unassembled WGS sequence"/>
</dbReference>
<keyword evidence="2" id="KW-1185">Reference proteome</keyword>
<evidence type="ECO:0000313" key="1">
    <source>
        <dbReference type="EMBL" id="GAP27486.1"/>
    </source>
</evidence>
<dbReference type="InterPro" id="IPR009097">
    <property type="entry name" value="Cyclic_Pdiesterase"/>
</dbReference>
<accession>A0A0B8NBE7</accession>
<proteinExistence type="predicted"/>
<dbReference type="Gene3D" id="3.90.1140.10">
    <property type="entry name" value="Cyclic phosphodiesterase"/>
    <property type="match status" value="1"/>
</dbReference>
<dbReference type="SUPFAM" id="SSF55144">
    <property type="entry name" value="LigT-like"/>
    <property type="match status" value="1"/>
</dbReference>
<organism evidence="1 2">
    <name type="scientific">Nocardia seriolae</name>
    <dbReference type="NCBI Taxonomy" id="37332"/>
    <lineage>
        <taxon>Bacteria</taxon>
        <taxon>Bacillati</taxon>
        <taxon>Actinomycetota</taxon>
        <taxon>Actinomycetes</taxon>
        <taxon>Mycobacteriales</taxon>
        <taxon>Nocardiaceae</taxon>
        <taxon>Nocardia</taxon>
    </lineage>
</organism>
<dbReference type="AlphaFoldDB" id="A0A0B8NBE7"/>
<name>A0A0B8NBE7_9NOCA</name>
<evidence type="ECO:0008006" key="3">
    <source>
        <dbReference type="Google" id="ProtNLM"/>
    </source>
</evidence>
<dbReference type="EMBL" id="BBYQ01000018">
    <property type="protein sequence ID" value="GAP27486.1"/>
    <property type="molecule type" value="Genomic_DNA"/>
</dbReference>
<dbReference type="Pfam" id="PF13563">
    <property type="entry name" value="2_5_RNA_ligase2"/>
    <property type="match status" value="1"/>
</dbReference>
<reference evidence="2" key="1">
    <citation type="submission" date="2015-07" db="EMBL/GenBank/DDBJ databases">
        <title>Nocardia seriolae U-1 whole genome shotgun sequence.</title>
        <authorList>
            <person name="Imajoh M."/>
            <person name="Fukumoto Y."/>
            <person name="Sukeda M."/>
            <person name="Yamane J."/>
            <person name="Yamasaki K."/>
            <person name="Shimizu M."/>
            <person name="Ohnishi K."/>
            <person name="Oshima S."/>
        </authorList>
    </citation>
    <scope>NUCLEOTIDE SEQUENCE [LARGE SCALE GENOMIC DNA]</scope>
    <source>
        <strain evidence="2">U-1</strain>
    </source>
</reference>
<sequence length="216" mass="23678">MSRRSDSGGCQSVEWLRNHWARPVNHRAYYWFLTFENALELHSLAKHCQGAIDFPYYDPTPPDGLHMTLDRIAYDTERSPEQIEAIRAAAAKACSAIGPFDIDLNELGGTRGAVGFNATPTQRIRNLRDALRSATLSVCADAPVKTAEFHPHVTIAYANADGVSAADATRAVAAINTTMHGVRVTVAEVAMVLLERRPRSYSSLVVYRIPLAGTPE</sequence>
<comment type="caution">
    <text evidence="1">The sequence shown here is derived from an EMBL/GenBank/DDBJ whole genome shotgun (WGS) entry which is preliminary data.</text>
</comment>